<dbReference type="OrthoDB" id="67297at2"/>
<dbReference type="Gene3D" id="1.10.357.40">
    <property type="entry name" value="YbiA-like"/>
    <property type="match status" value="1"/>
</dbReference>
<dbReference type="Proteomes" id="UP000468388">
    <property type="component" value="Unassembled WGS sequence"/>
</dbReference>
<organism evidence="4 5">
    <name type="scientific">Chitinophaga oryziterrae</name>
    <dbReference type="NCBI Taxonomy" id="1031224"/>
    <lineage>
        <taxon>Bacteria</taxon>
        <taxon>Pseudomonadati</taxon>
        <taxon>Bacteroidota</taxon>
        <taxon>Chitinophagia</taxon>
        <taxon>Chitinophagales</taxon>
        <taxon>Chitinophagaceae</taxon>
        <taxon>Chitinophaga</taxon>
    </lineage>
</organism>
<keyword evidence="5" id="KW-1185">Reference proteome</keyword>
<reference evidence="4 5" key="1">
    <citation type="submission" date="2019-12" db="EMBL/GenBank/DDBJ databases">
        <title>The draft genomic sequence of strain Chitinophaga oryziterrae JCM 16595.</title>
        <authorList>
            <person name="Zhang X."/>
        </authorList>
    </citation>
    <scope>NUCLEOTIDE SEQUENCE [LARGE SCALE GENOMIC DNA]</scope>
    <source>
        <strain evidence="4 5">JCM 16595</strain>
    </source>
</reference>
<dbReference type="InterPro" id="IPR012816">
    <property type="entry name" value="NADAR"/>
</dbReference>
<dbReference type="CDD" id="cd15457">
    <property type="entry name" value="NADAR"/>
    <property type="match status" value="1"/>
</dbReference>
<evidence type="ECO:0000313" key="5">
    <source>
        <dbReference type="Proteomes" id="UP000468388"/>
    </source>
</evidence>
<comment type="catalytic activity">
    <reaction evidence="1">
        <text>5-amino-6-(5-phospho-D-ribosylamino)uracil + H2O = 5,6-diaminouracil + D-ribose 5-phosphate</text>
        <dbReference type="Rhea" id="RHEA:55020"/>
        <dbReference type="ChEBI" id="CHEBI:15377"/>
        <dbReference type="ChEBI" id="CHEBI:46252"/>
        <dbReference type="ChEBI" id="CHEBI:58453"/>
        <dbReference type="ChEBI" id="CHEBI:78346"/>
    </reaction>
</comment>
<comment type="catalytic activity">
    <reaction evidence="2">
        <text>2,5-diamino-6-hydroxy-4-(5-phosphoribosylamino)-pyrimidine + H2O = 2,5,6-triamino-4-hydroxypyrimidine + D-ribose 5-phosphate</text>
        <dbReference type="Rhea" id="RHEA:23436"/>
        <dbReference type="ChEBI" id="CHEBI:15377"/>
        <dbReference type="ChEBI" id="CHEBI:58614"/>
        <dbReference type="ChEBI" id="CHEBI:78346"/>
        <dbReference type="ChEBI" id="CHEBI:137796"/>
    </reaction>
</comment>
<evidence type="ECO:0000256" key="2">
    <source>
        <dbReference type="ARBA" id="ARBA00000751"/>
    </source>
</evidence>
<dbReference type="InterPro" id="IPR037238">
    <property type="entry name" value="YbiA-like_sf"/>
</dbReference>
<evidence type="ECO:0000256" key="1">
    <source>
        <dbReference type="ARBA" id="ARBA00000022"/>
    </source>
</evidence>
<protein>
    <submittedName>
        <fullName evidence="4">DUF1768 domain-containing protein</fullName>
    </submittedName>
</protein>
<sequence>MQYNNDWLIKKSQEGENVQFLFFWGHRPSKDGSITKSCFSQWWPSTFHVGGNAYLTAEHWMMASKAKLFGNDDIISEILEAPTPAEAKKLGRKVKNFDADLWEQHKFRIVVEGNFHKFTQHPALKIFLLKTDEKVLVEASPVDAVWGIGMAEDNPEVFNPQSWRGENLLGYALMEVRDQLK</sequence>
<comment type="caution">
    <text evidence="4">The sequence shown here is derived from an EMBL/GenBank/DDBJ whole genome shotgun (WGS) entry which is preliminary data.</text>
</comment>
<accession>A0A6N8JDH7</accession>
<evidence type="ECO:0000313" key="4">
    <source>
        <dbReference type="EMBL" id="MVT42984.1"/>
    </source>
</evidence>
<dbReference type="SUPFAM" id="SSF143990">
    <property type="entry name" value="YbiA-like"/>
    <property type="match status" value="1"/>
</dbReference>
<dbReference type="Pfam" id="PF08719">
    <property type="entry name" value="NADAR"/>
    <property type="match status" value="1"/>
</dbReference>
<dbReference type="RefSeq" id="WP_157301594.1">
    <property type="nucleotide sequence ID" value="NZ_BAAAZB010000004.1"/>
</dbReference>
<dbReference type="AlphaFoldDB" id="A0A6N8JDH7"/>
<proteinExistence type="predicted"/>
<dbReference type="EMBL" id="WRXO01000006">
    <property type="protein sequence ID" value="MVT42984.1"/>
    <property type="molecule type" value="Genomic_DNA"/>
</dbReference>
<gene>
    <name evidence="4" type="ORF">GO495_20475</name>
</gene>
<feature type="domain" description="NADAR" evidence="3">
    <location>
        <begin position="22"/>
        <end position="181"/>
    </location>
</feature>
<name>A0A6N8JDH7_9BACT</name>
<evidence type="ECO:0000259" key="3">
    <source>
        <dbReference type="Pfam" id="PF08719"/>
    </source>
</evidence>
<dbReference type="NCBIfam" id="TIGR02464">
    <property type="entry name" value="ribofla_fusion"/>
    <property type="match status" value="1"/>
</dbReference>